<dbReference type="InterPro" id="IPR050452">
    <property type="entry name" value="Metacaspase"/>
</dbReference>
<dbReference type="Proteomes" id="UP000198226">
    <property type="component" value="Chromosome I"/>
</dbReference>
<dbReference type="GO" id="GO:0005737">
    <property type="term" value="C:cytoplasm"/>
    <property type="evidence" value="ECO:0007669"/>
    <property type="project" value="TreeGrafter"/>
</dbReference>
<dbReference type="RefSeq" id="WP_067304482.1">
    <property type="nucleotide sequence ID" value="NZ_LRMV01000024.1"/>
</dbReference>
<organism evidence="2 3">
    <name type="scientific">Micromonospora rifamycinica</name>
    <dbReference type="NCBI Taxonomy" id="291594"/>
    <lineage>
        <taxon>Bacteria</taxon>
        <taxon>Bacillati</taxon>
        <taxon>Actinomycetota</taxon>
        <taxon>Actinomycetes</taxon>
        <taxon>Micromonosporales</taxon>
        <taxon>Micromonosporaceae</taxon>
        <taxon>Micromonospora</taxon>
    </lineage>
</organism>
<dbReference type="GO" id="GO:0006508">
    <property type="term" value="P:proteolysis"/>
    <property type="evidence" value="ECO:0007669"/>
    <property type="project" value="InterPro"/>
</dbReference>
<reference evidence="3" key="1">
    <citation type="submission" date="2016-06" db="EMBL/GenBank/DDBJ databases">
        <authorList>
            <person name="Varghese N."/>
            <person name="Submissions Spin"/>
        </authorList>
    </citation>
    <scope>NUCLEOTIDE SEQUENCE [LARGE SCALE GENOMIC DNA]</scope>
    <source>
        <strain evidence="3">DSM 44983</strain>
    </source>
</reference>
<proteinExistence type="predicted"/>
<dbReference type="EMBL" id="LT607752">
    <property type="protein sequence ID" value="SCG74427.1"/>
    <property type="molecule type" value="Genomic_DNA"/>
</dbReference>
<dbReference type="PANTHER" id="PTHR48104">
    <property type="entry name" value="METACASPASE-4"/>
    <property type="match status" value="1"/>
</dbReference>
<sequence length="841" mass="89887">MTRRALLIGAQTNGLAGVLNDVEAMAQALEPRDFTVQRLVTPYATRAGILDAYDKLVADAGPDDALVVYYSGHGGRLVVPDGRDLQFIVPDDYTDSDDEDFRGITDVELSVLLARLTDHTPNVTVVLDCCHAAHMSRNPGHRVKALLRTATSRWTPTYEGVERHVQALVADGLPVDRRHPVGNPHAVRVVACAPSESAWETANRDGTQMGLFTDALARALGEAQGQRVTWSTLLDTVRRRVQTFASVQRPEVEGPSGRQPFETTELDVLDALPVSVEGADRIHLLGAPLLGVEVGDDFAIMPGGAAGPGDGPAVGTATVEGLLPTVALARLRPADPGRPVPADARGYRTRAAAPAMPVRLPVDHPAGALLRAAVAARAMLRPADPDTVAPVEVVVDARGRLAVRDDAGPLHPPYPATAAGIDAVVANLQRIAQATALRRLAGDPDRPLPHAVRIEWGRVRDGREEPLPLSGGLLFAYPAERIYFRVHNEGDDPVYVSLLDIGVSSRVSVLTHSDPGGVRLAPGRSYTYGWHEDLQRLTGVDLTWPEGIETATARPETVLALISDGPVDTSVLRQHGVRDGGSGTPATVRFGLAGLLSQIATGGYREVGDAPATRVRYAVAPIDFMVSPTPPPTAERATFLVDDRPEQPVRLLAPRGATPTRVAVRIADLVVHRNRAFGDADIRVDTLVLTGGPGDRPVHWTRTLRFSNIRDHERLPLENVLIYHGPAVDFLDVAVWVTRDTTGSRDLSALLADRLTSPAVQSAGVQVAGLAMAAPQAAVAVAVLGAAAVLVNTAYELLTDLVGPSIGLYRTSLLAQERFGIGRHERHPQDFSFTYSVDGVR</sequence>
<gene>
    <name evidence="2" type="ORF">GA0070623_3887</name>
</gene>
<dbReference type="InterPro" id="IPR011600">
    <property type="entry name" value="Pept_C14_caspase"/>
</dbReference>
<dbReference type="InterPro" id="IPR029030">
    <property type="entry name" value="Caspase-like_dom_sf"/>
</dbReference>
<feature type="domain" description="Peptidase C14 caspase" evidence="1">
    <location>
        <begin position="3"/>
        <end position="254"/>
    </location>
</feature>
<evidence type="ECO:0000313" key="3">
    <source>
        <dbReference type="Proteomes" id="UP000198226"/>
    </source>
</evidence>
<dbReference type="GO" id="GO:0004197">
    <property type="term" value="F:cysteine-type endopeptidase activity"/>
    <property type="evidence" value="ECO:0007669"/>
    <property type="project" value="InterPro"/>
</dbReference>
<protein>
    <submittedName>
        <fullName evidence="2">Caspase domain-containing protein</fullName>
    </submittedName>
</protein>
<dbReference type="SUPFAM" id="SSF52129">
    <property type="entry name" value="Caspase-like"/>
    <property type="match status" value="1"/>
</dbReference>
<evidence type="ECO:0000313" key="2">
    <source>
        <dbReference type="EMBL" id="SCG74427.1"/>
    </source>
</evidence>
<evidence type="ECO:0000259" key="1">
    <source>
        <dbReference type="Pfam" id="PF00656"/>
    </source>
</evidence>
<name>A0A125Q1V3_9ACTN</name>
<dbReference type="AlphaFoldDB" id="A0A125Q1V3"/>
<dbReference type="OrthoDB" id="8447555at2"/>
<keyword evidence="3" id="KW-1185">Reference proteome</keyword>
<accession>A0A125Q1V3</accession>
<dbReference type="Pfam" id="PF00656">
    <property type="entry name" value="Peptidase_C14"/>
    <property type="match status" value="1"/>
</dbReference>
<dbReference type="Gene3D" id="3.40.50.1460">
    <property type="match status" value="1"/>
</dbReference>
<dbReference type="PANTHER" id="PTHR48104:SF30">
    <property type="entry name" value="METACASPASE-1"/>
    <property type="match status" value="1"/>
</dbReference>